<gene>
    <name evidence="1" type="ORF">O1611_g4815</name>
</gene>
<accession>A0ACC2JMX3</accession>
<protein>
    <submittedName>
        <fullName evidence="1">Uncharacterized protein</fullName>
    </submittedName>
</protein>
<comment type="caution">
    <text evidence="1">The sequence shown here is derived from an EMBL/GenBank/DDBJ whole genome shotgun (WGS) entry which is preliminary data.</text>
</comment>
<name>A0ACC2JMX3_9PEZI</name>
<proteinExistence type="predicted"/>
<sequence>MAENAMALQNVGALDSASWEAMKSYAIRAKEAAERAAKSIAYATIQWKLTDEQRREALCYRITYPDWNTITEQEVQL</sequence>
<evidence type="ECO:0000313" key="2">
    <source>
        <dbReference type="Proteomes" id="UP001153332"/>
    </source>
</evidence>
<evidence type="ECO:0000313" key="1">
    <source>
        <dbReference type="EMBL" id="KAJ8128816.1"/>
    </source>
</evidence>
<dbReference type="Proteomes" id="UP001153332">
    <property type="component" value="Unassembled WGS sequence"/>
</dbReference>
<dbReference type="EMBL" id="JAPUUL010000951">
    <property type="protein sequence ID" value="KAJ8128816.1"/>
    <property type="molecule type" value="Genomic_DNA"/>
</dbReference>
<keyword evidence="2" id="KW-1185">Reference proteome</keyword>
<reference evidence="1" key="1">
    <citation type="submission" date="2022-12" db="EMBL/GenBank/DDBJ databases">
        <title>Genome Sequence of Lasiodiplodia mahajangana.</title>
        <authorList>
            <person name="Buettner E."/>
        </authorList>
    </citation>
    <scope>NUCLEOTIDE SEQUENCE</scope>
    <source>
        <strain evidence="1">VT137</strain>
    </source>
</reference>
<organism evidence="1 2">
    <name type="scientific">Lasiodiplodia mahajangana</name>
    <dbReference type="NCBI Taxonomy" id="1108764"/>
    <lineage>
        <taxon>Eukaryota</taxon>
        <taxon>Fungi</taxon>
        <taxon>Dikarya</taxon>
        <taxon>Ascomycota</taxon>
        <taxon>Pezizomycotina</taxon>
        <taxon>Dothideomycetes</taxon>
        <taxon>Dothideomycetes incertae sedis</taxon>
        <taxon>Botryosphaeriales</taxon>
        <taxon>Botryosphaeriaceae</taxon>
        <taxon>Lasiodiplodia</taxon>
    </lineage>
</organism>